<dbReference type="CDD" id="cd18086">
    <property type="entry name" value="HsC9orf114-like"/>
    <property type="match status" value="1"/>
</dbReference>
<evidence type="ECO:0000313" key="4">
    <source>
        <dbReference type="WBParaSite" id="GPUH_0001651401-mRNA-1"/>
    </source>
</evidence>
<reference evidence="4" key="1">
    <citation type="submission" date="2016-06" db="UniProtKB">
        <authorList>
            <consortium name="WormBaseParasite"/>
        </authorList>
    </citation>
    <scope>IDENTIFICATION</scope>
</reference>
<dbReference type="InterPro" id="IPR029026">
    <property type="entry name" value="tRNA_m1G_MTases_N"/>
</dbReference>
<evidence type="ECO:0000256" key="1">
    <source>
        <dbReference type="ARBA" id="ARBA00009841"/>
    </source>
</evidence>
<dbReference type="Gene3D" id="3.40.1280.10">
    <property type="match status" value="1"/>
</dbReference>
<protein>
    <submittedName>
        <fullName evidence="4">RNA-binding protein</fullName>
    </submittedName>
</protein>
<dbReference type="SUPFAM" id="SSF75217">
    <property type="entry name" value="alpha/beta knot"/>
    <property type="match status" value="1"/>
</dbReference>
<comment type="similarity">
    <text evidence="1">Belongs to the class IV-like SAM-binding methyltransferase superfamily.</text>
</comment>
<proteinExistence type="inferred from homology"/>
<evidence type="ECO:0000313" key="3">
    <source>
        <dbReference type="Proteomes" id="UP000271098"/>
    </source>
</evidence>
<keyword evidence="3" id="KW-1185">Reference proteome</keyword>
<evidence type="ECO:0000313" key="2">
    <source>
        <dbReference type="EMBL" id="VDN27996.1"/>
    </source>
</evidence>
<sequence length="159" mass="17535">VVKIDGKVSVEPGSRVTVKISNLHTGRQRYHGSLIDSQQIKRESGLYWGYKVRIALSLHDALYGEEYDVIIGTSERGKPLSEFQLPLSEKNRILVVFGGLEGLEAAVEADESIGCSAPEQLFEHYVNSVPGQGSRTIRTEEAIPITLSRLRPLICAELS</sequence>
<gene>
    <name evidence="2" type="ORF">GPUH_LOCUS16492</name>
</gene>
<reference evidence="2 3" key="2">
    <citation type="submission" date="2018-11" db="EMBL/GenBank/DDBJ databases">
        <authorList>
            <consortium name="Pathogen Informatics"/>
        </authorList>
    </citation>
    <scope>NUCLEOTIDE SEQUENCE [LARGE SCALE GENOMIC DNA]</scope>
</reference>
<dbReference type="Pfam" id="PF02598">
    <property type="entry name" value="Methyltrn_RNA_3"/>
    <property type="match status" value="1"/>
</dbReference>
<dbReference type="EMBL" id="UYRT01083827">
    <property type="protein sequence ID" value="VDN27996.1"/>
    <property type="molecule type" value="Genomic_DNA"/>
</dbReference>
<dbReference type="AlphaFoldDB" id="A0A183E6A1"/>
<dbReference type="InterPro" id="IPR029028">
    <property type="entry name" value="Alpha/beta_knot_MTases"/>
</dbReference>
<dbReference type="PANTHER" id="PTHR12150">
    <property type="entry name" value="CLASS IV SAM-BINDING METHYLTRANSFERASE-RELATED"/>
    <property type="match status" value="1"/>
</dbReference>
<accession>A0A183E6A1</accession>
<name>A0A183E6A1_9BILA</name>
<dbReference type="WBParaSite" id="GPUH_0001651401-mRNA-1">
    <property type="protein sequence ID" value="GPUH_0001651401-mRNA-1"/>
    <property type="gene ID" value="GPUH_0001651401"/>
</dbReference>
<dbReference type="OrthoDB" id="361029at2759"/>
<organism evidence="4">
    <name type="scientific">Gongylonema pulchrum</name>
    <dbReference type="NCBI Taxonomy" id="637853"/>
    <lineage>
        <taxon>Eukaryota</taxon>
        <taxon>Metazoa</taxon>
        <taxon>Ecdysozoa</taxon>
        <taxon>Nematoda</taxon>
        <taxon>Chromadorea</taxon>
        <taxon>Rhabditida</taxon>
        <taxon>Spirurina</taxon>
        <taxon>Spiruromorpha</taxon>
        <taxon>Spiruroidea</taxon>
        <taxon>Gongylonematidae</taxon>
        <taxon>Gongylonema</taxon>
    </lineage>
</organism>
<dbReference type="Proteomes" id="UP000271098">
    <property type="component" value="Unassembled WGS sequence"/>
</dbReference>
<dbReference type="PANTHER" id="PTHR12150:SF13">
    <property type="entry name" value="METHYLTRANSFERASE C9ORF114-RELATED"/>
    <property type="match status" value="1"/>
</dbReference>
<dbReference type="InterPro" id="IPR003750">
    <property type="entry name" value="Put_MeTrfase-C9orf114-like"/>
</dbReference>